<dbReference type="EMBL" id="CAJNJA010012838">
    <property type="protein sequence ID" value="CAE7306265.1"/>
    <property type="molecule type" value="Genomic_DNA"/>
</dbReference>
<comment type="caution">
    <text evidence="8">The sequence shown here is derived from an EMBL/GenBank/DDBJ whole genome shotgun (WGS) entry which is preliminary data.</text>
</comment>
<evidence type="ECO:0000256" key="6">
    <source>
        <dbReference type="SAM" id="Phobius"/>
    </source>
</evidence>
<dbReference type="InterPro" id="IPR001841">
    <property type="entry name" value="Znf_RING"/>
</dbReference>
<dbReference type="CDD" id="cd16448">
    <property type="entry name" value="RING-H2"/>
    <property type="match status" value="1"/>
</dbReference>
<dbReference type="SUPFAM" id="SSF57850">
    <property type="entry name" value="RING/U-box"/>
    <property type="match status" value="1"/>
</dbReference>
<sequence>MSGAPLSTPLLPSAPFPDDSGSTRPTRAQFPNTDRLFADPAADETTDPTENARGLPGQVSCAGFLLVACLVAITMICREAIQGATKSFYCSKDGEHVDANSPAPLGCAIPLATAAILCNLAVVGGLVCVGRFAWRSGGLADGEVAELRRASLIADLQVWRSMSAKVLLMAGLTYLVAGPACAGLAKLALIFLATGFITLYATALFFDQDFDQVRMSPRLMRFLVVYILVGLTFTALACGATQRAGGATSKRGLSGSRDPGETSGLGGNVVGPGDADYFANVCTVLGWQQVAPPRCTIPLDFASGVSLWWAASPVFAVLLPTPRESNAAGGTYRRFLQRWRKHIDGVVLLVLIVLLVLCYQPCARIAPIAYGNAEMGAWGVSLLTLLRRVSPLSCDGWRGPLSHLRNPPPRQTVVQCSVCLQDLQATEDLCQTACGHEFHRSCLEDWVHSKRYQHPGCPLCRESLVKEDSDPAHLLLTREWLF</sequence>
<keyword evidence="6" id="KW-0812">Transmembrane</keyword>
<gene>
    <name evidence="8" type="primary">RHA2A</name>
    <name evidence="8" type="ORF">SNEC2469_LOCUS7597</name>
</gene>
<dbReference type="PANTHER" id="PTHR45969">
    <property type="entry name" value="RING ZINC FINGER PROTEIN-RELATED"/>
    <property type="match status" value="1"/>
</dbReference>
<keyword evidence="2 4" id="KW-0863">Zinc-finger</keyword>
<keyword evidence="6" id="KW-1133">Transmembrane helix</keyword>
<keyword evidence="1" id="KW-0479">Metal-binding</keyword>
<feature type="region of interest" description="Disordered" evidence="5">
    <location>
        <begin position="1"/>
        <end position="53"/>
    </location>
</feature>
<keyword evidence="6" id="KW-0472">Membrane</keyword>
<dbReference type="Pfam" id="PF13639">
    <property type="entry name" value="zf-RING_2"/>
    <property type="match status" value="1"/>
</dbReference>
<keyword evidence="3" id="KW-0862">Zinc</keyword>
<keyword evidence="9" id="KW-1185">Reference proteome</keyword>
<dbReference type="SMART" id="SM00184">
    <property type="entry name" value="RING"/>
    <property type="match status" value="1"/>
</dbReference>
<evidence type="ECO:0000256" key="1">
    <source>
        <dbReference type="ARBA" id="ARBA00022723"/>
    </source>
</evidence>
<dbReference type="OrthoDB" id="29542at2759"/>
<evidence type="ECO:0000256" key="2">
    <source>
        <dbReference type="ARBA" id="ARBA00022771"/>
    </source>
</evidence>
<dbReference type="GO" id="GO:0016567">
    <property type="term" value="P:protein ubiquitination"/>
    <property type="evidence" value="ECO:0007669"/>
    <property type="project" value="TreeGrafter"/>
</dbReference>
<evidence type="ECO:0000256" key="3">
    <source>
        <dbReference type="ARBA" id="ARBA00022833"/>
    </source>
</evidence>
<dbReference type="GO" id="GO:0061630">
    <property type="term" value="F:ubiquitin protein ligase activity"/>
    <property type="evidence" value="ECO:0007669"/>
    <property type="project" value="TreeGrafter"/>
</dbReference>
<protein>
    <submittedName>
        <fullName evidence="8">RHA2A protein</fullName>
    </submittedName>
</protein>
<evidence type="ECO:0000256" key="4">
    <source>
        <dbReference type="PROSITE-ProRule" id="PRU00175"/>
    </source>
</evidence>
<reference evidence="8" key="1">
    <citation type="submission" date="2021-02" db="EMBL/GenBank/DDBJ databases">
        <authorList>
            <person name="Dougan E. K."/>
            <person name="Rhodes N."/>
            <person name="Thang M."/>
            <person name="Chan C."/>
        </authorList>
    </citation>
    <scope>NUCLEOTIDE SEQUENCE</scope>
</reference>
<feature type="transmembrane region" description="Helical" evidence="6">
    <location>
        <begin position="219"/>
        <end position="242"/>
    </location>
</feature>
<dbReference type="PANTHER" id="PTHR45969:SF69">
    <property type="entry name" value="FINGER DOMAIN PROTEIN, PUTATIVE (AFU_ORTHOLOGUE AFUA_3G12190)-RELATED"/>
    <property type="match status" value="1"/>
</dbReference>
<feature type="transmembrane region" description="Helical" evidence="6">
    <location>
        <begin position="342"/>
        <end position="359"/>
    </location>
</feature>
<dbReference type="InterPro" id="IPR013083">
    <property type="entry name" value="Znf_RING/FYVE/PHD"/>
</dbReference>
<proteinExistence type="predicted"/>
<feature type="compositionally biased region" description="Polar residues" evidence="5">
    <location>
        <begin position="20"/>
        <end position="32"/>
    </location>
</feature>
<feature type="compositionally biased region" description="Low complexity" evidence="5">
    <location>
        <begin position="1"/>
        <end position="17"/>
    </location>
</feature>
<dbReference type="Gene3D" id="3.30.40.10">
    <property type="entry name" value="Zinc/RING finger domain, C3HC4 (zinc finger)"/>
    <property type="match status" value="1"/>
</dbReference>
<accession>A0A812NGT1</accession>
<evidence type="ECO:0000313" key="8">
    <source>
        <dbReference type="EMBL" id="CAE7306265.1"/>
    </source>
</evidence>
<name>A0A812NGT1_9DINO</name>
<evidence type="ECO:0000256" key="5">
    <source>
        <dbReference type="SAM" id="MobiDB-lite"/>
    </source>
</evidence>
<organism evidence="8 9">
    <name type="scientific">Symbiodinium necroappetens</name>
    <dbReference type="NCBI Taxonomy" id="1628268"/>
    <lineage>
        <taxon>Eukaryota</taxon>
        <taxon>Sar</taxon>
        <taxon>Alveolata</taxon>
        <taxon>Dinophyceae</taxon>
        <taxon>Suessiales</taxon>
        <taxon>Symbiodiniaceae</taxon>
        <taxon>Symbiodinium</taxon>
    </lineage>
</organism>
<feature type="transmembrane region" description="Helical" evidence="6">
    <location>
        <begin position="57"/>
        <end position="77"/>
    </location>
</feature>
<dbReference type="GO" id="GO:0008270">
    <property type="term" value="F:zinc ion binding"/>
    <property type="evidence" value="ECO:0007669"/>
    <property type="project" value="UniProtKB-KW"/>
</dbReference>
<feature type="region of interest" description="Disordered" evidence="5">
    <location>
        <begin position="245"/>
        <end position="265"/>
    </location>
</feature>
<dbReference type="AlphaFoldDB" id="A0A812NGT1"/>
<evidence type="ECO:0000259" key="7">
    <source>
        <dbReference type="PROSITE" id="PS50089"/>
    </source>
</evidence>
<feature type="domain" description="RING-type" evidence="7">
    <location>
        <begin position="416"/>
        <end position="461"/>
    </location>
</feature>
<dbReference type="Proteomes" id="UP000601435">
    <property type="component" value="Unassembled WGS sequence"/>
</dbReference>
<dbReference type="PROSITE" id="PS50089">
    <property type="entry name" value="ZF_RING_2"/>
    <property type="match status" value="1"/>
</dbReference>
<feature type="transmembrane region" description="Helical" evidence="6">
    <location>
        <begin position="183"/>
        <end position="207"/>
    </location>
</feature>
<evidence type="ECO:0000313" key="9">
    <source>
        <dbReference type="Proteomes" id="UP000601435"/>
    </source>
</evidence>